<dbReference type="GO" id="GO:0009097">
    <property type="term" value="P:isoleucine biosynthetic process"/>
    <property type="evidence" value="ECO:0007669"/>
    <property type="project" value="UniProtKB-UniRule"/>
</dbReference>
<evidence type="ECO:0000256" key="10">
    <source>
        <dbReference type="ARBA" id="ARBA00023304"/>
    </source>
</evidence>
<evidence type="ECO:0000259" key="18">
    <source>
        <dbReference type="Pfam" id="PF24877"/>
    </source>
</evidence>
<evidence type="ECO:0000256" key="15">
    <source>
        <dbReference type="HAMAP-Rule" id="MF_00012"/>
    </source>
</evidence>
<keyword evidence="4 15" id="KW-0001">2Fe-2S</keyword>
<dbReference type="InterPro" id="IPR020558">
    <property type="entry name" value="DiOHA_6PGluconate_deHydtase_CS"/>
</dbReference>
<name>A0A8J3I3R7_9CHLR</name>
<feature type="domain" description="Dihydroxy-acid/6-phosphogluconate dehydratase C-terminal" evidence="18">
    <location>
        <begin position="376"/>
        <end position="565"/>
    </location>
</feature>
<feature type="region of interest" description="Disordered" evidence="16">
    <location>
        <begin position="1"/>
        <end position="23"/>
    </location>
</feature>
<dbReference type="FunFam" id="3.50.30.80:FF:000001">
    <property type="entry name" value="Dihydroxy-acid dehydratase"/>
    <property type="match status" value="1"/>
</dbReference>
<dbReference type="UniPathway" id="UPA00049">
    <property type="reaction ID" value="UER00061"/>
</dbReference>
<evidence type="ECO:0000256" key="12">
    <source>
        <dbReference type="ARBA" id="ARBA00029436"/>
    </source>
</evidence>
<evidence type="ECO:0000256" key="6">
    <source>
        <dbReference type="ARBA" id="ARBA00022842"/>
    </source>
</evidence>
<dbReference type="Gene3D" id="3.50.30.80">
    <property type="entry name" value="IlvD/EDD C-terminal domain-like"/>
    <property type="match status" value="1"/>
</dbReference>
<comment type="cofactor">
    <cofactor evidence="1 15">
        <name>Mg(2+)</name>
        <dbReference type="ChEBI" id="CHEBI:18420"/>
    </cofactor>
</comment>
<keyword evidence="6 15" id="KW-0460">Magnesium</keyword>
<dbReference type="RefSeq" id="WP_220194277.1">
    <property type="nucleotide sequence ID" value="NZ_BNJF01000001.1"/>
</dbReference>
<comment type="subunit">
    <text evidence="15">Homodimer.</text>
</comment>
<comment type="catalytic activity">
    <reaction evidence="15">
        <text>(2R,3R)-2,3-dihydroxy-3-methylpentanoate = (S)-3-methyl-2-oxopentanoate + H2O</text>
        <dbReference type="Rhea" id="RHEA:27694"/>
        <dbReference type="ChEBI" id="CHEBI:15377"/>
        <dbReference type="ChEBI" id="CHEBI:35146"/>
        <dbReference type="ChEBI" id="CHEBI:49258"/>
        <dbReference type="EC" id="4.2.1.9"/>
    </reaction>
</comment>
<dbReference type="Pfam" id="PF00920">
    <property type="entry name" value="ILVD_EDD_N"/>
    <property type="match status" value="1"/>
</dbReference>
<dbReference type="NCBIfam" id="NF002068">
    <property type="entry name" value="PRK00911.1"/>
    <property type="match status" value="1"/>
</dbReference>
<evidence type="ECO:0000256" key="8">
    <source>
        <dbReference type="ARBA" id="ARBA00023014"/>
    </source>
</evidence>
<dbReference type="GO" id="GO:0004160">
    <property type="term" value="F:dihydroxy-acid dehydratase activity"/>
    <property type="evidence" value="ECO:0007669"/>
    <property type="project" value="UniProtKB-UniRule"/>
</dbReference>
<evidence type="ECO:0000313" key="20">
    <source>
        <dbReference type="Proteomes" id="UP000612362"/>
    </source>
</evidence>
<sequence>MSETEKPTPSTSLKLNSRSEAITSGEVRAPNRSMLRAVGFTDEDFNKPMIGIASTWAEITPCNSHINRLAEKVKEGVRVGGGAPQIFGTITISDGISMGTEGMKFSLPSREVIADSIELVSNAQRFDGVIALGGCDKNMPGCLMALARLDIPSIFVYGGTILPGTCRGHDVDIVSVFEAVGKYSNGLISKEELKEIECSAIPGAGSCGGMYTANTMASSIEALGMSLPGSSSAPAVTARKALDCYEAGQAVVRLIERQITPRQIMTKAAFENAITLVMALGGSTNAVLHLIAIARQMDLPLSIDDFTRIGKRVPHLADLKPGGRFAMADLDRVGGVQAVLKYLLKAGLINGDTLTVTGKTLAENLENAPDLAEGQEIVMPLEKPLHPSGPLVILKGNLAPEGAVCKIAGLKTTTHRGPAKVFNSEEDTFDAIMNHRITHGDVVVIRYEGPKGGPGMREMLAVTSALVGQGYGETVGLITDGRFSGGTHGMVVGHIAPEAQVGGPIAIVRDGDIITIDAPNNSLTIDLSDEEIAERFKGWQAPAPRYKSGVISKYAKLVASASEGAITQ</sequence>
<feature type="binding site" evidence="15">
    <location>
        <position position="62"/>
    </location>
    <ligand>
        <name>[2Fe-2S] cluster</name>
        <dbReference type="ChEBI" id="CHEBI:190135"/>
    </ligand>
</feature>
<evidence type="ECO:0000313" key="19">
    <source>
        <dbReference type="EMBL" id="GHO44914.1"/>
    </source>
</evidence>
<feature type="binding site" description="via carbamate group" evidence="15">
    <location>
        <position position="137"/>
    </location>
    <ligand>
        <name>Mg(2+)</name>
        <dbReference type="ChEBI" id="CHEBI:18420"/>
    </ligand>
</feature>
<dbReference type="UniPathway" id="UPA00047">
    <property type="reaction ID" value="UER00057"/>
</dbReference>
<dbReference type="NCBIfam" id="TIGR00110">
    <property type="entry name" value="ilvD"/>
    <property type="match status" value="1"/>
</dbReference>
<dbReference type="EC" id="4.2.1.9" evidence="14 15"/>
<evidence type="ECO:0000256" key="3">
    <source>
        <dbReference type="ARBA" id="ARBA00022605"/>
    </source>
</evidence>
<dbReference type="InterPro" id="IPR037237">
    <property type="entry name" value="IlvD/EDD_N"/>
</dbReference>
<feature type="binding site" evidence="15">
    <location>
        <position position="458"/>
    </location>
    <ligand>
        <name>Mg(2+)</name>
        <dbReference type="ChEBI" id="CHEBI:18420"/>
    </ligand>
</feature>
<feature type="binding site" evidence="15">
    <location>
        <position position="136"/>
    </location>
    <ligand>
        <name>Mg(2+)</name>
        <dbReference type="ChEBI" id="CHEBI:18420"/>
    </ligand>
</feature>
<comment type="pathway">
    <text evidence="13 15">Amino-acid biosynthesis; L-isoleucine biosynthesis; L-isoleucine from 2-oxobutanoate: step 3/4.</text>
</comment>
<evidence type="ECO:0000256" key="14">
    <source>
        <dbReference type="ARBA" id="ARBA00029490"/>
    </source>
</evidence>
<gene>
    <name evidence="15 19" type="primary">ilvD</name>
    <name evidence="19" type="ORF">KSX_30770</name>
</gene>
<evidence type="ECO:0000256" key="5">
    <source>
        <dbReference type="ARBA" id="ARBA00022723"/>
    </source>
</evidence>
<evidence type="ECO:0000256" key="16">
    <source>
        <dbReference type="SAM" id="MobiDB-lite"/>
    </source>
</evidence>
<accession>A0A8J3I3R7</accession>
<evidence type="ECO:0000256" key="2">
    <source>
        <dbReference type="ARBA" id="ARBA00006486"/>
    </source>
</evidence>
<keyword evidence="5 15" id="KW-0479">Metal-binding</keyword>
<evidence type="ECO:0000259" key="17">
    <source>
        <dbReference type="Pfam" id="PF00920"/>
    </source>
</evidence>
<dbReference type="InterPro" id="IPR042096">
    <property type="entry name" value="Dihydro-acid_dehy_C"/>
</dbReference>
<keyword evidence="8 15" id="KW-0411">Iron-sulfur</keyword>
<dbReference type="PANTHER" id="PTHR21000:SF5">
    <property type="entry name" value="DIHYDROXY-ACID DEHYDRATASE, MITOCHONDRIAL"/>
    <property type="match status" value="1"/>
</dbReference>
<feature type="compositionally biased region" description="Polar residues" evidence="16">
    <location>
        <begin position="7"/>
        <end position="22"/>
    </location>
</feature>
<feature type="domain" description="Dihydroxy-acid/6-phosphogluconate dehydratase N-terminal" evidence="17">
    <location>
        <begin position="47"/>
        <end position="364"/>
    </location>
</feature>
<dbReference type="PROSITE" id="PS00887">
    <property type="entry name" value="ILVD_EDD_2"/>
    <property type="match status" value="1"/>
</dbReference>
<dbReference type="PANTHER" id="PTHR21000">
    <property type="entry name" value="DIHYDROXY-ACID DEHYDRATASE DAD"/>
    <property type="match status" value="1"/>
</dbReference>
<proteinExistence type="inferred from homology"/>
<dbReference type="InterPro" id="IPR050165">
    <property type="entry name" value="DHAD_IlvD/Edd"/>
</dbReference>
<dbReference type="InterPro" id="IPR000581">
    <property type="entry name" value="ILV_EDD_N"/>
</dbReference>
<reference evidence="19" key="1">
    <citation type="submission" date="2020-10" db="EMBL/GenBank/DDBJ databases">
        <title>Taxonomic study of unclassified bacteria belonging to the class Ktedonobacteria.</title>
        <authorList>
            <person name="Yabe S."/>
            <person name="Wang C.M."/>
            <person name="Zheng Y."/>
            <person name="Sakai Y."/>
            <person name="Cavaletti L."/>
            <person name="Monciardini P."/>
            <person name="Donadio S."/>
        </authorList>
    </citation>
    <scope>NUCLEOTIDE SEQUENCE</scope>
    <source>
        <strain evidence="19">SOSP1-1</strain>
    </source>
</reference>
<dbReference type="InterPro" id="IPR004404">
    <property type="entry name" value="DihydroxyA_deHydtase"/>
</dbReference>
<dbReference type="InterPro" id="IPR056740">
    <property type="entry name" value="ILV_EDD_C"/>
</dbReference>
<dbReference type="HAMAP" id="MF_00012">
    <property type="entry name" value="IlvD"/>
    <property type="match status" value="1"/>
</dbReference>
<dbReference type="SUPFAM" id="SSF52016">
    <property type="entry name" value="LeuD/IlvD-like"/>
    <property type="match status" value="1"/>
</dbReference>
<evidence type="ECO:0000256" key="9">
    <source>
        <dbReference type="ARBA" id="ARBA00023239"/>
    </source>
</evidence>
<comment type="caution">
    <text evidence="19">The sequence shown here is derived from an EMBL/GenBank/DDBJ whole genome shotgun (WGS) entry which is preliminary data.</text>
</comment>
<dbReference type="GO" id="GO:0051537">
    <property type="term" value="F:2 iron, 2 sulfur cluster binding"/>
    <property type="evidence" value="ECO:0007669"/>
    <property type="project" value="UniProtKB-UniRule"/>
</dbReference>
<keyword evidence="3 15" id="KW-0028">Amino-acid biosynthesis</keyword>
<dbReference type="AlphaFoldDB" id="A0A8J3I3R7"/>
<keyword evidence="7 15" id="KW-0408">Iron</keyword>
<dbReference type="EMBL" id="BNJF01000001">
    <property type="protein sequence ID" value="GHO44914.1"/>
    <property type="molecule type" value="Genomic_DNA"/>
</dbReference>
<evidence type="ECO:0000256" key="4">
    <source>
        <dbReference type="ARBA" id="ARBA00022714"/>
    </source>
</evidence>
<comment type="function">
    <text evidence="15">Functions in the biosynthesis of branched-chain amino acids. Catalyzes the dehydration of (2R,3R)-2,3-dihydroxy-3-methylpentanoate (2,3-dihydroxy-3-methylvalerate) into 2-oxo-3-methylpentanoate (2-oxo-3-methylvalerate) and of (2R)-2,3-dihydroxy-3-methylbutanoate (2,3-dihydroxyisovalerate) into 2-oxo-3-methylbutanoate (2-oxoisovalerate), the penultimate precursor to L-isoleucine and L-valine, respectively.</text>
</comment>
<comment type="caution">
    <text evidence="15">Lacks conserved residue(s) required for the propagation of feature annotation.</text>
</comment>
<comment type="catalytic activity">
    <reaction evidence="11">
        <text>(2R)-2,3-dihydroxy-3-methylbutanoate = 3-methyl-2-oxobutanoate + H2O</text>
        <dbReference type="Rhea" id="RHEA:24809"/>
        <dbReference type="ChEBI" id="CHEBI:11851"/>
        <dbReference type="ChEBI" id="CHEBI:15377"/>
        <dbReference type="ChEBI" id="CHEBI:49072"/>
        <dbReference type="EC" id="4.2.1.9"/>
    </reaction>
    <physiologicalReaction direction="left-to-right" evidence="11">
        <dbReference type="Rhea" id="RHEA:24810"/>
    </physiologicalReaction>
</comment>
<dbReference type="Proteomes" id="UP000612362">
    <property type="component" value="Unassembled WGS sequence"/>
</dbReference>
<evidence type="ECO:0000256" key="1">
    <source>
        <dbReference type="ARBA" id="ARBA00001946"/>
    </source>
</evidence>
<keyword evidence="9 15" id="KW-0456">Lyase</keyword>
<evidence type="ECO:0000256" key="7">
    <source>
        <dbReference type="ARBA" id="ARBA00023004"/>
    </source>
</evidence>
<dbReference type="GO" id="GO:0009099">
    <property type="term" value="P:L-valine biosynthetic process"/>
    <property type="evidence" value="ECO:0007669"/>
    <property type="project" value="UniProtKB-UniRule"/>
</dbReference>
<organism evidence="19 20">
    <name type="scientific">Ktedonospora formicarum</name>
    <dbReference type="NCBI Taxonomy" id="2778364"/>
    <lineage>
        <taxon>Bacteria</taxon>
        <taxon>Bacillati</taxon>
        <taxon>Chloroflexota</taxon>
        <taxon>Ktedonobacteria</taxon>
        <taxon>Ktedonobacterales</taxon>
        <taxon>Ktedonobacteraceae</taxon>
        <taxon>Ktedonospora</taxon>
    </lineage>
</organism>
<dbReference type="PROSITE" id="PS00886">
    <property type="entry name" value="ILVD_EDD_1"/>
    <property type="match status" value="1"/>
</dbReference>
<feature type="active site" description="Proton acceptor" evidence="15">
    <location>
        <position position="484"/>
    </location>
</feature>
<keyword evidence="20" id="KW-1185">Reference proteome</keyword>
<dbReference type="Pfam" id="PF24877">
    <property type="entry name" value="ILV_EDD_C"/>
    <property type="match status" value="1"/>
</dbReference>
<comment type="cofactor">
    <cofactor evidence="15">
        <name>[2Fe-2S] cluster</name>
        <dbReference type="ChEBI" id="CHEBI:190135"/>
    </cofactor>
    <text evidence="15">Binds 1 [2Fe-2S] cluster per subunit. This cluster acts as a Lewis acid cofactor.</text>
</comment>
<dbReference type="SUPFAM" id="SSF143975">
    <property type="entry name" value="IlvD/EDD N-terminal domain-like"/>
    <property type="match status" value="1"/>
</dbReference>
<evidence type="ECO:0000256" key="13">
    <source>
        <dbReference type="ARBA" id="ARBA00029437"/>
    </source>
</evidence>
<comment type="similarity">
    <text evidence="2 15">Belongs to the IlvD/Edd family.</text>
</comment>
<feature type="modified residue" description="N6-carboxylysine" evidence="15">
    <location>
        <position position="137"/>
    </location>
</feature>
<protein>
    <recommendedName>
        <fullName evidence="14 15">Dihydroxy-acid dehydratase</fullName>
        <shortName evidence="15">DAD</shortName>
        <ecNumber evidence="14 15">4.2.1.9</ecNumber>
    </recommendedName>
</protein>
<keyword evidence="10 15" id="KW-0100">Branched-chain amino acid biosynthesis</keyword>
<evidence type="ECO:0000256" key="11">
    <source>
        <dbReference type="ARBA" id="ARBA00029304"/>
    </source>
</evidence>
<feature type="binding site" evidence="15">
    <location>
        <position position="94"/>
    </location>
    <ligand>
        <name>Mg(2+)</name>
        <dbReference type="ChEBI" id="CHEBI:18420"/>
    </ligand>
</feature>
<comment type="pathway">
    <text evidence="12 15">Amino-acid biosynthesis; L-valine biosynthesis; L-valine from pyruvate: step 3/4.</text>
</comment>
<dbReference type="GO" id="GO:0000287">
    <property type="term" value="F:magnesium ion binding"/>
    <property type="evidence" value="ECO:0007669"/>
    <property type="project" value="UniProtKB-UniRule"/>
</dbReference>